<accession>A0A832I4H7</accession>
<proteinExistence type="predicted"/>
<feature type="domain" description="DUF6504" evidence="1">
    <location>
        <begin position="17"/>
        <end position="79"/>
    </location>
</feature>
<dbReference type="EMBL" id="DSQF01000012">
    <property type="protein sequence ID" value="HGZ43090.1"/>
    <property type="molecule type" value="Genomic_DNA"/>
</dbReference>
<comment type="caution">
    <text evidence="2">The sequence shown here is derived from an EMBL/GenBank/DDBJ whole genome shotgun (WGS) entry which is preliminary data.</text>
</comment>
<evidence type="ECO:0000313" key="2">
    <source>
        <dbReference type="EMBL" id="HGZ43090.1"/>
    </source>
</evidence>
<evidence type="ECO:0000259" key="1">
    <source>
        <dbReference type="Pfam" id="PF20114"/>
    </source>
</evidence>
<organism evidence="2">
    <name type="scientific">Eiseniibacteriota bacterium</name>
    <dbReference type="NCBI Taxonomy" id="2212470"/>
    <lineage>
        <taxon>Bacteria</taxon>
        <taxon>Candidatus Eiseniibacteriota</taxon>
    </lineage>
</organism>
<dbReference type="AlphaFoldDB" id="A0A832I4H7"/>
<dbReference type="Pfam" id="PF20114">
    <property type="entry name" value="DUF6504"/>
    <property type="match status" value="1"/>
</dbReference>
<sequence>MFESLNDPVDVITAYLDGKVRPLRFRWQGRVMRVRRVTGEWSRREGQAVLRYFAVETPSADTYELCYDPRAQRWTLSRAWTGP</sequence>
<dbReference type="InterPro" id="IPR045443">
    <property type="entry name" value="DUF6504"/>
</dbReference>
<gene>
    <name evidence="2" type="ORF">ENR23_06645</name>
</gene>
<name>A0A832I4H7_UNCEI</name>
<protein>
    <recommendedName>
        <fullName evidence="1">DUF6504 domain-containing protein</fullName>
    </recommendedName>
</protein>
<reference evidence="2" key="1">
    <citation type="journal article" date="2020" name="mSystems">
        <title>Genome- and Community-Level Interaction Insights into Carbon Utilization and Element Cycling Functions of Hydrothermarchaeota in Hydrothermal Sediment.</title>
        <authorList>
            <person name="Zhou Z."/>
            <person name="Liu Y."/>
            <person name="Xu W."/>
            <person name="Pan J."/>
            <person name="Luo Z.H."/>
            <person name="Li M."/>
        </authorList>
    </citation>
    <scope>NUCLEOTIDE SEQUENCE [LARGE SCALE GENOMIC DNA]</scope>
    <source>
        <strain evidence="2">SpSt-381</strain>
    </source>
</reference>